<evidence type="ECO:0000256" key="1">
    <source>
        <dbReference type="SAM" id="Phobius"/>
    </source>
</evidence>
<evidence type="ECO:0000313" key="3">
    <source>
        <dbReference type="Proteomes" id="UP000708208"/>
    </source>
</evidence>
<protein>
    <submittedName>
        <fullName evidence="2">Uncharacterized protein</fullName>
    </submittedName>
</protein>
<sequence>MRPILGITVVVLVYLVHFGNIFVAAQVALSRNWLRGKFSNEKTEMRIARAMGDGQANSWALFAQQPKVELRNSFQRRAVFFSPEETTKRKIVNGLSQSPCWLCYKRPLSLHSWALAKGMV</sequence>
<proteinExistence type="predicted"/>
<comment type="caution">
    <text evidence="2">The sequence shown here is derived from an EMBL/GenBank/DDBJ whole genome shotgun (WGS) entry which is preliminary data.</text>
</comment>
<keyword evidence="1" id="KW-0472">Membrane</keyword>
<organism evidence="2 3">
    <name type="scientific">Allacma fusca</name>
    <dbReference type="NCBI Taxonomy" id="39272"/>
    <lineage>
        <taxon>Eukaryota</taxon>
        <taxon>Metazoa</taxon>
        <taxon>Ecdysozoa</taxon>
        <taxon>Arthropoda</taxon>
        <taxon>Hexapoda</taxon>
        <taxon>Collembola</taxon>
        <taxon>Symphypleona</taxon>
        <taxon>Sminthuridae</taxon>
        <taxon>Allacma</taxon>
    </lineage>
</organism>
<dbReference type="AlphaFoldDB" id="A0A8J2KZU1"/>
<dbReference type="EMBL" id="CAJVCH010527581">
    <property type="protein sequence ID" value="CAG7822828.1"/>
    <property type="molecule type" value="Genomic_DNA"/>
</dbReference>
<keyword evidence="3" id="KW-1185">Reference proteome</keyword>
<gene>
    <name evidence="2" type="ORF">AFUS01_LOCUS33078</name>
</gene>
<keyword evidence="1" id="KW-0812">Transmembrane</keyword>
<dbReference type="Proteomes" id="UP000708208">
    <property type="component" value="Unassembled WGS sequence"/>
</dbReference>
<evidence type="ECO:0000313" key="2">
    <source>
        <dbReference type="EMBL" id="CAG7822828.1"/>
    </source>
</evidence>
<name>A0A8J2KZU1_9HEXA</name>
<feature type="transmembrane region" description="Helical" evidence="1">
    <location>
        <begin position="6"/>
        <end position="29"/>
    </location>
</feature>
<accession>A0A8J2KZU1</accession>
<keyword evidence="1" id="KW-1133">Transmembrane helix</keyword>
<reference evidence="2" key="1">
    <citation type="submission" date="2021-06" db="EMBL/GenBank/DDBJ databases">
        <authorList>
            <person name="Hodson N. C."/>
            <person name="Mongue J. A."/>
            <person name="Jaron S. K."/>
        </authorList>
    </citation>
    <scope>NUCLEOTIDE SEQUENCE</scope>
</reference>